<dbReference type="AlphaFoldDB" id="A0A6L3ZCE0"/>
<sequence length="109" mass="12666">MSRIIQVDRAFLAPGRLKFSRPIGLVVADDLGNQFEILERFLIVRTRHTKEYTVNYYGHCIDFGSNPSWLCEGIGITVSELDNYFDQLEEIMEGWPIARAHLLKRIENH</sequence>
<comment type="caution">
    <text evidence="1">The sequence shown here is derived from an EMBL/GenBank/DDBJ whole genome shotgun (WGS) entry which is preliminary data.</text>
</comment>
<reference evidence="1 2" key="1">
    <citation type="submission" date="2019-10" db="EMBL/GenBank/DDBJ databases">
        <title>Genome sequence of Phaeocystidibacter marisrubri JCM30614 (type strain).</title>
        <authorList>
            <person name="Bowman J.P."/>
        </authorList>
    </citation>
    <scope>NUCLEOTIDE SEQUENCE [LARGE SCALE GENOMIC DNA]</scope>
    <source>
        <strain evidence="1 2">JCM 30614</strain>
    </source>
</reference>
<dbReference type="OrthoDB" id="9758209at2"/>
<accession>A0A6L3ZCE0</accession>
<protein>
    <submittedName>
        <fullName evidence="1">Uncharacterized protein</fullName>
    </submittedName>
</protein>
<organism evidence="1 2">
    <name type="scientific">Phaeocystidibacter marisrubri</name>
    <dbReference type="NCBI Taxonomy" id="1577780"/>
    <lineage>
        <taxon>Bacteria</taxon>
        <taxon>Pseudomonadati</taxon>
        <taxon>Bacteroidota</taxon>
        <taxon>Flavobacteriia</taxon>
        <taxon>Flavobacteriales</taxon>
        <taxon>Phaeocystidibacteraceae</taxon>
        <taxon>Phaeocystidibacter</taxon>
    </lineage>
</organism>
<dbReference type="RefSeq" id="WP_151692936.1">
    <property type="nucleotide sequence ID" value="NZ_BMGX01000001.1"/>
</dbReference>
<proteinExistence type="predicted"/>
<dbReference type="EMBL" id="WBVQ01000002">
    <property type="protein sequence ID" value="KAB2815505.1"/>
    <property type="molecule type" value="Genomic_DNA"/>
</dbReference>
<evidence type="ECO:0000313" key="1">
    <source>
        <dbReference type="EMBL" id="KAB2815505.1"/>
    </source>
</evidence>
<gene>
    <name evidence="1" type="ORF">F8C82_07305</name>
</gene>
<dbReference type="Proteomes" id="UP000484164">
    <property type="component" value="Unassembled WGS sequence"/>
</dbReference>
<keyword evidence="2" id="KW-1185">Reference proteome</keyword>
<name>A0A6L3ZCE0_9FLAO</name>
<evidence type="ECO:0000313" key="2">
    <source>
        <dbReference type="Proteomes" id="UP000484164"/>
    </source>
</evidence>